<organism evidence="3 4">
    <name type="scientific">Ferrimonas pelagia</name>
    <dbReference type="NCBI Taxonomy" id="1177826"/>
    <lineage>
        <taxon>Bacteria</taxon>
        <taxon>Pseudomonadati</taxon>
        <taxon>Pseudomonadota</taxon>
        <taxon>Gammaproteobacteria</taxon>
        <taxon>Alteromonadales</taxon>
        <taxon>Ferrimonadaceae</taxon>
        <taxon>Ferrimonas</taxon>
    </lineage>
</organism>
<protein>
    <recommendedName>
        <fullName evidence="2">Ferrous iron transporter FeoA-like domain-containing protein</fullName>
    </recommendedName>
</protein>
<keyword evidence="4" id="KW-1185">Reference proteome</keyword>
<evidence type="ECO:0000259" key="2">
    <source>
        <dbReference type="SMART" id="SM00899"/>
    </source>
</evidence>
<dbReference type="EMBL" id="BAABJZ010000015">
    <property type="protein sequence ID" value="GAA4879267.1"/>
    <property type="molecule type" value="Genomic_DNA"/>
</dbReference>
<evidence type="ECO:0000256" key="1">
    <source>
        <dbReference type="ARBA" id="ARBA00023004"/>
    </source>
</evidence>
<sequence length="78" mass="8322">MTLAEIANNTVVKVVSVRDPELEPALLAKLSALGFIPGANVQVVRRAPLGRSLQLKLKGGNLCLTSSLAQNIEVETRK</sequence>
<proteinExistence type="predicted"/>
<comment type="caution">
    <text evidence="3">The sequence shown here is derived from an EMBL/GenBank/DDBJ whole genome shotgun (WGS) entry which is preliminary data.</text>
</comment>
<dbReference type="Proteomes" id="UP001499988">
    <property type="component" value="Unassembled WGS sequence"/>
</dbReference>
<dbReference type="PANTHER" id="PTHR42954">
    <property type="entry name" value="FE(2+) TRANSPORT PROTEIN A"/>
    <property type="match status" value="1"/>
</dbReference>
<dbReference type="Pfam" id="PF04023">
    <property type="entry name" value="FeoA"/>
    <property type="match status" value="1"/>
</dbReference>
<evidence type="ECO:0000313" key="3">
    <source>
        <dbReference type="EMBL" id="GAA4879267.1"/>
    </source>
</evidence>
<dbReference type="RefSeq" id="WP_345334283.1">
    <property type="nucleotide sequence ID" value="NZ_BAABJZ010000015.1"/>
</dbReference>
<feature type="domain" description="Ferrous iron transporter FeoA-like" evidence="2">
    <location>
        <begin position="1"/>
        <end position="76"/>
    </location>
</feature>
<evidence type="ECO:0000313" key="4">
    <source>
        <dbReference type="Proteomes" id="UP001499988"/>
    </source>
</evidence>
<dbReference type="InterPro" id="IPR007167">
    <property type="entry name" value="Fe-transptr_FeoA-like"/>
</dbReference>
<dbReference type="SMART" id="SM00899">
    <property type="entry name" value="FeoA"/>
    <property type="match status" value="1"/>
</dbReference>
<dbReference type="Gene3D" id="2.30.30.90">
    <property type="match status" value="1"/>
</dbReference>
<dbReference type="InterPro" id="IPR052713">
    <property type="entry name" value="FeoA"/>
</dbReference>
<reference evidence="4" key="1">
    <citation type="journal article" date="2019" name="Int. J. Syst. Evol. Microbiol.">
        <title>The Global Catalogue of Microorganisms (GCM) 10K type strain sequencing project: providing services to taxonomists for standard genome sequencing and annotation.</title>
        <authorList>
            <consortium name="The Broad Institute Genomics Platform"/>
            <consortium name="The Broad Institute Genome Sequencing Center for Infectious Disease"/>
            <person name="Wu L."/>
            <person name="Ma J."/>
        </authorList>
    </citation>
    <scope>NUCLEOTIDE SEQUENCE [LARGE SCALE GENOMIC DNA]</scope>
    <source>
        <strain evidence="4">JCM 18401</strain>
    </source>
</reference>
<dbReference type="PANTHER" id="PTHR42954:SF2">
    <property type="entry name" value="FE(2+) TRANSPORT PROTEIN A"/>
    <property type="match status" value="1"/>
</dbReference>
<gene>
    <name evidence="3" type="ORF">GCM10023333_11430</name>
</gene>
<dbReference type="InterPro" id="IPR008988">
    <property type="entry name" value="Transcriptional_repressor_C"/>
</dbReference>
<keyword evidence="1" id="KW-0408">Iron</keyword>
<name>A0ABP9ERL9_9GAMM</name>
<dbReference type="SUPFAM" id="SSF50037">
    <property type="entry name" value="C-terminal domain of transcriptional repressors"/>
    <property type="match status" value="1"/>
</dbReference>
<accession>A0ABP9ERL9</accession>
<dbReference type="InterPro" id="IPR038157">
    <property type="entry name" value="FeoA_core_dom"/>
</dbReference>